<reference evidence="2" key="1">
    <citation type="submission" date="2022-11" db="UniProtKB">
        <authorList>
            <consortium name="WormBaseParasite"/>
        </authorList>
    </citation>
    <scope>IDENTIFICATION</scope>
</reference>
<proteinExistence type="predicted"/>
<protein>
    <submittedName>
        <fullName evidence="2">Uncharacterized protein</fullName>
    </submittedName>
</protein>
<dbReference type="WBParaSite" id="nRc.2.0.1.t32619-RA">
    <property type="protein sequence ID" value="nRc.2.0.1.t32619-RA"/>
    <property type="gene ID" value="nRc.2.0.1.g32619"/>
</dbReference>
<sequence>MSAIKNRFKTFSQIFRDELNPNSILDPASTAAPTPLPSADDGWGPWSTCSPGQAYKIRVQKCSRLVCPRQFVRCTESILAVRKIR</sequence>
<keyword evidence="1" id="KW-1185">Reference proteome</keyword>
<accession>A0A915K1R4</accession>
<organism evidence="1 2">
    <name type="scientific">Romanomermis culicivorax</name>
    <name type="common">Nematode worm</name>
    <dbReference type="NCBI Taxonomy" id="13658"/>
    <lineage>
        <taxon>Eukaryota</taxon>
        <taxon>Metazoa</taxon>
        <taxon>Ecdysozoa</taxon>
        <taxon>Nematoda</taxon>
        <taxon>Enoplea</taxon>
        <taxon>Dorylaimia</taxon>
        <taxon>Mermithida</taxon>
        <taxon>Mermithoidea</taxon>
        <taxon>Mermithidae</taxon>
        <taxon>Romanomermis</taxon>
    </lineage>
</organism>
<dbReference type="AlphaFoldDB" id="A0A915K1R4"/>
<dbReference type="Proteomes" id="UP000887565">
    <property type="component" value="Unplaced"/>
</dbReference>
<evidence type="ECO:0000313" key="1">
    <source>
        <dbReference type="Proteomes" id="UP000887565"/>
    </source>
</evidence>
<evidence type="ECO:0000313" key="2">
    <source>
        <dbReference type="WBParaSite" id="nRc.2.0.1.t32619-RA"/>
    </source>
</evidence>
<name>A0A915K1R4_ROMCU</name>